<dbReference type="InterPro" id="IPR050194">
    <property type="entry name" value="Glycosyltransferase_grp1"/>
</dbReference>
<reference evidence="3 4" key="1">
    <citation type="submission" date="2011-11" db="EMBL/GenBank/DDBJ databases">
        <title>Complete sequence of Spirochaeta sp. grapes.</title>
        <authorList>
            <consortium name="US DOE Joint Genome Institute"/>
            <person name="Lucas S."/>
            <person name="Han J."/>
            <person name="Lapidus A."/>
            <person name="Cheng J.-F."/>
            <person name="Goodwin L."/>
            <person name="Pitluck S."/>
            <person name="Peters L."/>
            <person name="Ovchinnikova G."/>
            <person name="Munk A.C."/>
            <person name="Detter J.C."/>
            <person name="Han C."/>
            <person name="Tapia R."/>
            <person name="Land M."/>
            <person name="Hauser L."/>
            <person name="Kyrpides N."/>
            <person name="Ivanova N."/>
            <person name="Pagani I."/>
            <person name="Ritalahtilisa K."/>
            <person name="Loeffler F."/>
            <person name="Woyke T."/>
        </authorList>
    </citation>
    <scope>NUCLEOTIDE SEQUENCE [LARGE SCALE GENOMIC DNA]</scope>
    <source>
        <strain evidence="4">ATCC BAA-1885 / DSM 22778 / Grapes</strain>
    </source>
</reference>
<accession>G8QSA8</accession>
<dbReference type="SUPFAM" id="SSF53756">
    <property type="entry name" value="UDP-Glycosyltransferase/glycogen phosphorylase"/>
    <property type="match status" value="1"/>
</dbReference>
<dbReference type="eggNOG" id="COG0438">
    <property type="taxonomic scope" value="Bacteria"/>
</dbReference>
<dbReference type="PANTHER" id="PTHR45947">
    <property type="entry name" value="SULFOQUINOVOSYL TRANSFERASE SQD2"/>
    <property type="match status" value="1"/>
</dbReference>
<dbReference type="Gene3D" id="3.40.50.2000">
    <property type="entry name" value="Glycogen Phosphorylase B"/>
    <property type="match status" value="2"/>
</dbReference>
<dbReference type="AlphaFoldDB" id="G8QSA8"/>
<dbReference type="InterPro" id="IPR001296">
    <property type="entry name" value="Glyco_trans_1"/>
</dbReference>
<protein>
    <submittedName>
        <fullName evidence="3">Glycosyltransferase</fullName>
    </submittedName>
</protein>
<dbReference type="Proteomes" id="UP000005632">
    <property type="component" value="Chromosome"/>
</dbReference>
<gene>
    <name evidence="3" type="ordered locus">SpiGrapes_2262</name>
</gene>
<dbReference type="InterPro" id="IPR028098">
    <property type="entry name" value="Glyco_trans_4-like_N"/>
</dbReference>
<dbReference type="PANTHER" id="PTHR45947:SF3">
    <property type="entry name" value="SULFOQUINOVOSYL TRANSFERASE SQD2"/>
    <property type="match status" value="1"/>
</dbReference>
<evidence type="ECO:0000313" key="3">
    <source>
        <dbReference type="EMBL" id="AEV30038.1"/>
    </source>
</evidence>
<name>G8QSA8_SPHPG</name>
<dbReference type="CDD" id="cd03801">
    <property type="entry name" value="GT4_PimA-like"/>
    <property type="match status" value="1"/>
</dbReference>
<dbReference type="Pfam" id="PF00534">
    <property type="entry name" value="Glycos_transf_1"/>
    <property type="match status" value="1"/>
</dbReference>
<dbReference type="GO" id="GO:0016757">
    <property type="term" value="F:glycosyltransferase activity"/>
    <property type="evidence" value="ECO:0007669"/>
    <property type="project" value="InterPro"/>
</dbReference>
<keyword evidence="3" id="KW-0808">Transferase</keyword>
<evidence type="ECO:0000259" key="2">
    <source>
        <dbReference type="Pfam" id="PF13439"/>
    </source>
</evidence>
<sequence length="416" mass="46324">MRIIHVPRRFVTDEWGGSETFIAETSYRLEKKGYQMEIFTSKALDTTGFELYRGIPIRRFSYSYPYIGLSKKSRAMLDKKAGNLFSFSLMHALQKTKDVDVIHLDTGKRLGGIVRYCALKKHIPYVISLHGGNLAVPKEEQETWTEPTKGTLEWGKLLGLWVGSRRVLNDAAAIICVGKDEYEAMSKKFPDKQVEYLPNGVDIDRFAYGNGPSFRSLHGIGKDRFVFLTVARLDVQKNQLGLVRQLPSMVKKIPNAHLVFLGHITSKEYVATLTSEAKALGVEDRITLIGGIPYSSTELVDAYHSADCFVLPSLHEPFGMVVLEAWASEKPVAVSQRGGLTSLVSEGKDGMFFDPEAPEDNASSISSVLGNLAANPELRKKLGEEGLKTAKESYSWDSITSRLETIYRSINENSVS</sequence>
<dbReference type="KEGG" id="sgp:SpiGrapes_2262"/>
<feature type="domain" description="Glycosyl transferase family 1" evidence="1">
    <location>
        <begin position="218"/>
        <end position="387"/>
    </location>
</feature>
<dbReference type="EMBL" id="CP003155">
    <property type="protein sequence ID" value="AEV30038.1"/>
    <property type="molecule type" value="Genomic_DNA"/>
</dbReference>
<dbReference type="STRING" id="158190.SpiGrapes_2262"/>
<evidence type="ECO:0000313" key="4">
    <source>
        <dbReference type="Proteomes" id="UP000005632"/>
    </source>
</evidence>
<feature type="domain" description="Glycosyltransferase subfamily 4-like N-terminal" evidence="2">
    <location>
        <begin position="15"/>
        <end position="205"/>
    </location>
</feature>
<evidence type="ECO:0000259" key="1">
    <source>
        <dbReference type="Pfam" id="PF00534"/>
    </source>
</evidence>
<dbReference type="Pfam" id="PF13439">
    <property type="entry name" value="Glyco_transf_4"/>
    <property type="match status" value="1"/>
</dbReference>
<organism evidence="3 4">
    <name type="scientific">Sphaerochaeta pleomorpha (strain ATCC BAA-1885 / DSM 22778 / Grapes)</name>
    <dbReference type="NCBI Taxonomy" id="158190"/>
    <lineage>
        <taxon>Bacteria</taxon>
        <taxon>Pseudomonadati</taxon>
        <taxon>Spirochaetota</taxon>
        <taxon>Spirochaetia</taxon>
        <taxon>Spirochaetales</taxon>
        <taxon>Sphaerochaetaceae</taxon>
        <taxon>Sphaerochaeta</taxon>
    </lineage>
</organism>
<keyword evidence="4" id="KW-1185">Reference proteome</keyword>
<proteinExistence type="predicted"/>
<dbReference type="HOGENOM" id="CLU_009583_2_3_12"/>